<evidence type="ECO:0000313" key="14">
    <source>
        <dbReference type="Proteomes" id="UP000559010"/>
    </source>
</evidence>
<keyword evidence="6" id="KW-0560">Oxidoreductase</keyword>
<organism evidence="13 14">
    <name type="scientific">Marinigracilibium pacificum</name>
    <dbReference type="NCBI Taxonomy" id="2729599"/>
    <lineage>
        <taxon>Bacteria</taxon>
        <taxon>Pseudomonadati</taxon>
        <taxon>Bacteroidota</taxon>
        <taxon>Cytophagia</taxon>
        <taxon>Cytophagales</taxon>
        <taxon>Flammeovirgaceae</taxon>
        <taxon>Marinigracilibium</taxon>
    </lineage>
</organism>
<keyword evidence="2" id="KW-1003">Cell membrane</keyword>
<comment type="subcellular location">
    <subcellularLocation>
        <location evidence="1">Membrane</location>
        <topology evidence="1">Multi-pass membrane protein</topology>
    </subcellularLocation>
</comment>
<dbReference type="AlphaFoldDB" id="A0A848J6L8"/>
<evidence type="ECO:0000256" key="6">
    <source>
        <dbReference type="ARBA" id="ARBA00023002"/>
    </source>
</evidence>
<comment type="caution">
    <text evidence="13">The sequence shown here is derived from an EMBL/GenBank/DDBJ whole genome shotgun (WGS) entry which is preliminary data.</text>
</comment>
<evidence type="ECO:0000256" key="4">
    <source>
        <dbReference type="ARBA" id="ARBA00022723"/>
    </source>
</evidence>
<sequence>MASQKNNSRYINLFRKCGVLTVFSVYILILVGGIVRSTGAGMGCPDWPKCFGNWVPPTSESQLPENYEQYYTQKRVEKNQKLAGYLNTLGFTSLAEKITNDPLVLEEQPFNATKTWIEYVNRLVGVVIGLFIFATLVFSIPFAFQNKISYFMLALLAFVLVGIEGWIGSVVVSTNLLPWMITLHMILALFIVLILEKLIFKVINHQEVDSNGTVKVILWVGLVLSLLQIILGTQVRESIDEIALALGGDQRDLWIGELGMGFYIHRTFSLLIFAVHAYVAWICYKMGKTSGEFWKWLKWILIIIAIEIVSGAIMAYFAIPAVLQPVHLFCAAIMFGIQYWVILLISNKKKVSAVNE</sequence>
<evidence type="ECO:0000256" key="1">
    <source>
        <dbReference type="ARBA" id="ARBA00004141"/>
    </source>
</evidence>
<protein>
    <submittedName>
        <fullName evidence="13">Heme A synthase</fullName>
    </submittedName>
</protein>
<evidence type="ECO:0000256" key="10">
    <source>
        <dbReference type="ARBA" id="ARBA00023157"/>
    </source>
</evidence>
<feature type="transmembrane region" description="Helical" evidence="12">
    <location>
        <begin position="123"/>
        <end position="144"/>
    </location>
</feature>
<dbReference type="EMBL" id="JABBNU010000011">
    <property type="protein sequence ID" value="NMM50160.1"/>
    <property type="molecule type" value="Genomic_DNA"/>
</dbReference>
<accession>A0A848J6L8</accession>
<evidence type="ECO:0000256" key="2">
    <source>
        <dbReference type="ARBA" id="ARBA00022475"/>
    </source>
</evidence>
<evidence type="ECO:0000256" key="5">
    <source>
        <dbReference type="ARBA" id="ARBA00022989"/>
    </source>
</evidence>
<evidence type="ECO:0000256" key="7">
    <source>
        <dbReference type="ARBA" id="ARBA00023004"/>
    </source>
</evidence>
<proteinExistence type="predicted"/>
<keyword evidence="3 12" id="KW-0812">Transmembrane</keyword>
<dbReference type="GO" id="GO:0016491">
    <property type="term" value="F:oxidoreductase activity"/>
    <property type="evidence" value="ECO:0007669"/>
    <property type="project" value="UniProtKB-KW"/>
</dbReference>
<feature type="transmembrane region" description="Helical" evidence="12">
    <location>
        <begin position="296"/>
        <end position="319"/>
    </location>
</feature>
<dbReference type="PANTHER" id="PTHR35457:SF1">
    <property type="entry name" value="HEME A SYNTHASE"/>
    <property type="match status" value="1"/>
</dbReference>
<feature type="transmembrane region" description="Helical" evidence="12">
    <location>
        <begin position="12"/>
        <end position="35"/>
    </location>
</feature>
<keyword evidence="5 12" id="KW-1133">Transmembrane helix</keyword>
<feature type="transmembrane region" description="Helical" evidence="12">
    <location>
        <begin position="216"/>
        <end position="235"/>
    </location>
</feature>
<evidence type="ECO:0000256" key="12">
    <source>
        <dbReference type="SAM" id="Phobius"/>
    </source>
</evidence>
<comment type="pathway">
    <text evidence="11">Porphyrin-containing compound metabolism.</text>
</comment>
<keyword evidence="9 12" id="KW-0472">Membrane</keyword>
<gene>
    <name evidence="13" type="ORF">HH304_17260</name>
</gene>
<dbReference type="Proteomes" id="UP000559010">
    <property type="component" value="Unassembled WGS sequence"/>
</dbReference>
<dbReference type="GO" id="GO:0016020">
    <property type="term" value="C:membrane"/>
    <property type="evidence" value="ECO:0007669"/>
    <property type="project" value="UniProtKB-SubCell"/>
</dbReference>
<evidence type="ECO:0000256" key="3">
    <source>
        <dbReference type="ARBA" id="ARBA00022692"/>
    </source>
</evidence>
<keyword evidence="14" id="KW-1185">Reference proteome</keyword>
<dbReference type="InterPro" id="IPR050450">
    <property type="entry name" value="COX15/CtaA_HemeA_synthase"/>
</dbReference>
<evidence type="ECO:0000256" key="11">
    <source>
        <dbReference type="ARBA" id="ARBA00023444"/>
    </source>
</evidence>
<keyword evidence="10" id="KW-1015">Disulfide bond</keyword>
<evidence type="ECO:0000256" key="9">
    <source>
        <dbReference type="ARBA" id="ARBA00023136"/>
    </source>
</evidence>
<dbReference type="PANTHER" id="PTHR35457">
    <property type="entry name" value="HEME A SYNTHASE"/>
    <property type="match status" value="1"/>
</dbReference>
<dbReference type="InterPro" id="IPR003780">
    <property type="entry name" value="COX15/CtaA_fam"/>
</dbReference>
<feature type="transmembrane region" description="Helical" evidence="12">
    <location>
        <begin position="263"/>
        <end position="284"/>
    </location>
</feature>
<feature type="transmembrane region" description="Helical" evidence="12">
    <location>
        <begin position="325"/>
        <end position="345"/>
    </location>
</feature>
<name>A0A848J6L8_9BACT</name>
<feature type="transmembrane region" description="Helical" evidence="12">
    <location>
        <begin position="151"/>
        <end position="170"/>
    </location>
</feature>
<keyword evidence="7" id="KW-0408">Iron</keyword>
<evidence type="ECO:0000313" key="13">
    <source>
        <dbReference type="EMBL" id="NMM50160.1"/>
    </source>
</evidence>
<keyword evidence="8" id="KW-0350">Heme biosynthesis</keyword>
<keyword evidence="4" id="KW-0479">Metal-binding</keyword>
<feature type="transmembrane region" description="Helical" evidence="12">
    <location>
        <begin position="176"/>
        <end position="195"/>
    </location>
</feature>
<dbReference type="GO" id="GO:0006784">
    <property type="term" value="P:heme A biosynthetic process"/>
    <property type="evidence" value="ECO:0007669"/>
    <property type="project" value="InterPro"/>
</dbReference>
<reference evidence="13 14" key="1">
    <citation type="submission" date="2020-04" db="EMBL/GenBank/DDBJ databases">
        <title>Flammeovirgaceae bacterium KN852 isolated from deep sea.</title>
        <authorList>
            <person name="Zhang D.-C."/>
        </authorList>
    </citation>
    <scope>NUCLEOTIDE SEQUENCE [LARGE SCALE GENOMIC DNA]</scope>
    <source>
        <strain evidence="13 14">KN852</strain>
    </source>
</reference>
<dbReference type="GO" id="GO:0046872">
    <property type="term" value="F:metal ion binding"/>
    <property type="evidence" value="ECO:0007669"/>
    <property type="project" value="UniProtKB-KW"/>
</dbReference>
<dbReference type="Pfam" id="PF02628">
    <property type="entry name" value="COX15-CtaA"/>
    <property type="match status" value="2"/>
</dbReference>
<evidence type="ECO:0000256" key="8">
    <source>
        <dbReference type="ARBA" id="ARBA00023133"/>
    </source>
</evidence>